<sequence>MSKVYVFTDYGGPETQQLIDRPIPEPGPGELAIEVRAAGVNPADWKMREGRLGRAWSLPAPMGREAAGVVIAVGGGTEGFAVGDEVLGLVAPGQGGLAEHTLLSASTTVAKPEEISFIDAATIPVAAATAYDATHQIELEPGQTLLLLGAGGGVGLMAAQIGRVHEFTVLGVADVAKRELVESTGAAFIGSGSGVADRVREVASSVDLIVDLVGGDALRAVADLVADPGRIISAADPDAAVELGGRGLARTTEAMGKITEVIQHGLVDPHADTQYDLNDAGQAIAAVETGHAGGKVVVVPEG</sequence>
<accession>A0A1R4J796</accession>
<dbReference type="SUPFAM" id="SSF51735">
    <property type="entry name" value="NAD(P)-binding Rossmann-fold domains"/>
    <property type="match status" value="1"/>
</dbReference>
<dbReference type="Proteomes" id="UP000188342">
    <property type="component" value="Unassembled WGS sequence"/>
</dbReference>
<evidence type="ECO:0000259" key="6">
    <source>
        <dbReference type="SMART" id="SM00829"/>
    </source>
</evidence>
<gene>
    <name evidence="7" type="ORF">FM114_05775</name>
</gene>
<evidence type="ECO:0000256" key="5">
    <source>
        <dbReference type="ARBA" id="ARBA00022884"/>
    </source>
</evidence>
<dbReference type="PANTHER" id="PTHR44154:SF1">
    <property type="entry name" value="QUINONE OXIDOREDUCTASE"/>
    <property type="match status" value="1"/>
</dbReference>
<evidence type="ECO:0000256" key="4">
    <source>
        <dbReference type="ARBA" id="ARBA00022857"/>
    </source>
</evidence>
<dbReference type="Gene3D" id="3.90.180.10">
    <property type="entry name" value="Medium-chain alcohol dehydrogenases, catalytic domain"/>
    <property type="match status" value="1"/>
</dbReference>
<dbReference type="SMART" id="SM00829">
    <property type="entry name" value="PKS_ER"/>
    <property type="match status" value="1"/>
</dbReference>
<dbReference type="PANTHER" id="PTHR44154">
    <property type="entry name" value="QUINONE OXIDOREDUCTASE"/>
    <property type="match status" value="1"/>
</dbReference>
<proteinExistence type="predicted"/>
<evidence type="ECO:0000313" key="7">
    <source>
        <dbReference type="EMBL" id="SJN27685.1"/>
    </source>
</evidence>
<evidence type="ECO:0000256" key="1">
    <source>
        <dbReference type="ARBA" id="ARBA00004496"/>
    </source>
</evidence>
<dbReference type="InterPro" id="IPR036291">
    <property type="entry name" value="NAD(P)-bd_dom_sf"/>
</dbReference>
<dbReference type="InterPro" id="IPR011032">
    <property type="entry name" value="GroES-like_sf"/>
</dbReference>
<keyword evidence="8" id="KW-1185">Reference proteome</keyword>
<dbReference type="Pfam" id="PF13602">
    <property type="entry name" value="ADH_zinc_N_2"/>
    <property type="match status" value="1"/>
</dbReference>
<organism evidence="7 8">
    <name type="scientific">Luteococcus japonicus LSP_Lj1</name>
    <dbReference type="NCBI Taxonomy" id="1255658"/>
    <lineage>
        <taxon>Bacteria</taxon>
        <taxon>Bacillati</taxon>
        <taxon>Actinomycetota</taxon>
        <taxon>Actinomycetes</taxon>
        <taxon>Propionibacteriales</taxon>
        <taxon>Propionibacteriaceae</taxon>
        <taxon>Luteococcus</taxon>
    </lineage>
</organism>
<reference evidence="7 8" key="1">
    <citation type="submission" date="2017-02" db="EMBL/GenBank/DDBJ databases">
        <authorList>
            <person name="Peterson S.W."/>
        </authorList>
    </citation>
    <scope>NUCLEOTIDE SEQUENCE [LARGE SCALE GENOMIC DNA]</scope>
    <source>
        <strain evidence="7 8">LSP_Lj1</strain>
    </source>
</reference>
<keyword evidence="4" id="KW-0521">NADP</keyword>
<dbReference type="PROSITE" id="PS01162">
    <property type="entry name" value="QOR_ZETA_CRYSTAL"/>
    <property type="match status" value="1"/>
</dbReference>
<keyword evidence="5" id="KW-0694">RNA-binding</keyword>
<dbReference type="InterPro" id="IPR020843">
    <property type="entry name" value="ER"/>
</dbReference>
<dbReference type="GO" id="GO:0003723">
    <property type="term" value="F:RNA binding"/>
    <property type="evidence" value="ECO:0007669"/>
    <property type="project" value="UniProtKB-KW"/>
</dbReference>
<evidence type="ECO:0000256" key="2">
    <source>
        <dbReference type="ARBA" id="ARBA00011881"/>
    </source>
</evidence>
<dbReference type="InterPro" id="IPR051603">
    <property type="entry name" value="Zinc-ADH_QOR/CCCR"/>
</dbReference>
<dbReference type="GO" id="GO:0016491">
    <property type="term" value="F:oxidoreductase activity"/>
    <property type="evidence" value="ECO:0007669"/>
    <property type="project" value="InterPro"/>
</dbReference>
<protein>
    <submittedName>
        <fullName evidence="7">Alcohol dehydrogenase GroES domain protein</fullName>
    </submittedName>
</protein>
<dbReference type="EMBL" id="FUKQ01000023">
    <property type="protein sequence ID" value="SJN27685.1"/>
    <property type="molecule type" value="Genomic_DNA"/>
</dbReference>
<dbReference type="InterPro" id="IPR013154">
    <property type="entry name" value="ADH-like_N"/>
</dbReference>
<dbReference type="SUPFAM" id="SSF50129">
    <property type="entry name" value="GroES-like"/>
    <property type="match status" value="1"/>
</dbReference>
<dbReference type="GO" id="GO:0008270">
    <property type="term" value="F:zinc ion binding"/>
    <property type="evidence" value="ECO:0007669"/>
    <property type="project" value="InterPro"/>
</dbReference>
<dbReference type="Gene3D" id="3.40.50.720">
    <property type="entry name" value="NAD(P)-binding Rossmann-like Domain"/>
    <property type="match status" value="1"/>
</dbReference>
<feature type="domain" description="Enoyl reductase (ER)" evidence="6">
    <location>
        <begin position="11"/>
        <end position="298"/>
    </location>
</feature>
<dbReference type="STRING" id="1255658.FM114_05775"/>
<dbReference type="OrthoDB" id="9801186at2"/>
<dbReference type="CDD" id="cd05289">
    <property type="entry name" value="MDR_like_2"/>
    <property type="match status" value="1"/>
</dbReference>
<dbReference type="AlphaFoldDB" id="A0A1R4J796"/>
<dbReference type="RefSeq" id="WP_094764239.1">
    <property type="nucleotide sequence ID" value="NZ_FUKQ01000023.1"/>
</dbReference>
<dbReference type="Pfam" id="PF08240">
    <property type="entry name" value="ADH_N"/>
    <property type="match status" value="1"/>
</dbReference>
<comment type="subcellular location">
    <subcellularLocation>
        <location evidence="1">Cytoplasm</location>
    </subcellularLocation>
</comment>
<evidence type="ECO:0000256" key="3">
    <source>
        <dbReference type="ARBA" id="ARBA00022490"/>
    </source>
</evidence>
<comment type="subunit">
    <text evidence="2">Homotetramer.</text>
</comment>
<dbReference type="InterPro" id="IPR002364">
    <property type="entry name" value="Quin_OxRdtase/zeta-crystal_CS"/>
</dbReference>
<dbReference type="GO" id="GO:0005737">
    <property type="term" value="C:cytoplasm"/>
    <property type="evidence" value="ECO:0007669"/>
    <property type="project" value="UniProtKB-SubCell"/>
</dbReference>
<name>A0A1R4J796_9ACTN</name>
<evidence type="ECO:0000313" key="8">
    <source>
        <dbReference type="Proteomes" id="UP000188342"/>
    </source>
</evidence>
<keyword evidence="3" id="KW-0963">Cytoplasm</keyword>